<dbReference type="InterPro" id="IPR021295">
    <property type="entry name" value="DUF2867"/>
</dbReference>
<dbReference type="AlphaFoldDB" id="A0A127QHD3"/>
<dbReference type="EMBL" id="CP013235">
    <property type="protein sequence ID" value="AMP09414.1"/>
    <property type="molecule type" value="Genomic_DNA"/>
</dbReference>
<dbReference type="Proteomes" id="UP000071778">
    <property type="component" value="Chromosome"/>
</dbReference>
<dbReference type="PATRIC" id="fig|279058.18.peg.1612"/>
<sequence>MPGHDFADAYQVATSISGLDARQAADAIIKHPPSWIKGLMTIRNRVVKLFRLRTVEMGVDDPKSALRMVGGFPIVSQSSQEVILGFDDKHLDFRISIVAAPDRFGGTQVTVATLVKTNNFLGRTYLATILPFHRIIVRHLLERASFERLA</sequence>
<reference evidence="1 2" key="1">
    <citation type="submission" date="2015-11" db="EMBL/GenBank/DDBJ databases">
        <title>Exploring the genomic traits of fungus-feeding bacterial genus Collimonas.</title>
        <authorList>
            <person name="Song C."/>
            <person name="Schmidt R."/>
            <person name="de Jager V."/>
            <person name="Krzyzanowska D."/>
            <person name="Jongedijk E."/>
            <person name="Cankar K."/>
            <person name="Beekwilder J."/>
            <person name="van Veen A."/>
            <person name="de Boer W."/>
            <person name="van Veen J.A."/>
            <person name="Garbeva P."/>
        </authorList>
    </citation>
    <scope>NUCLEOTIDE SEQUENCE [LARGE SCALE GENOMIC DNA]</scope>
    <source>
        <strain evidence="1 2">Ter282</strain>
    </source>
</reference>
<organism evidence="1 2">
    <name type="scientific">Collimonas arenae</name>
    <dbReference type="NCBI Taxonomy" id="279058"/>
    <lineage>
        <taxon>Bacteria</taxon>
        <taxon>Pseudomonadati</taxon>
        <taxon>Pseudomonadota</taxon>
        <taxon>Betaproteobacteria</taxon>
        <taxon>Burkholderiales</taxon>
        <taxon>Oxalobacteraceae</taxon>
        <taxon>Collimonas</taxon>
    </lineage>
</organism>
<gene>
    <name evidence="1" type="ORF">CAter282_1631</name>
</gene>
<proteinExistence type="predicted"/>
<keyword evidence="2" id="KW-1185">Reference proteome</keyword>
<evidence type="ECO:0000313" key="1">
    <source>
        <dbReference type="EMBL" id="AMP09414.1"/>
    </source>
</evidence>
<protein>
    <recommendedName>
        <fullName evidence="3">DUF2867 domain-containing protein</fullName>
    </recommendedName>
</protein>
<accession>A0A127QHD3</accession>
<dbReference type="Pfam" id="PF11066">
    <property type="entry name" value="DUF2867"/>
    <property type="match status" value="1"/>
</dbReference>
<name>A0A127QHD3_9BURK</name>
<evidence type="ECO:0000313" key="2">
    <source>
        <dbReference type="Proteomes" id="UP000071778"/>
    </source>
</evidence>
<evidence type="ECO:0008006" key="3">
    <source>
        <dbReference type="Google" id="ProtNLM"/>
    </source>
</evidence>